<dbReference type="STRING" id="33114.A0A2G2WDY1"/>
<evidence type="ECO:0000256" key="4">
    <source>
        <dbReference type="ARBA" id="ARBA00022946"/>
    </source>
</evidence>
<dbReference type="InterPro" id="IPR002885">
    <property type="entry name" value="PPR_rpt"/>
</dbReference>
<dbReference type="PROSITE" id="PS51375">
    <property type="entry name" value="PPR"/>
    <property type="match status" value="3"/>
</dbReference>
<evidence type="ECO:0000256" key="3">
    <source>
        <dbReference type="ARBA" id="ARBA00022737"/>
    </source>
</evidence>
<keyword evidence="3" id="KW-0677">Repeat</keyword>
<feature type="repeat" description="PPR" evidence="6">
    <location>
        <begin position="510"/>
        <end position="544"/>
    </location>
</feature>
<comment type="similarity">
    <text evidence="2">Belongs to the PPR family. P subfamily.</text>
</comment>
<evidence type="ECO:0000256" key="1">
    <source>
        <dbReference type="ARBA" id="ARBA00004173"/>
    </source>
</evidence>
<dbReference type="Gene3D" id="1.25.40.10">
    <property type="entry name" value="Tetratricopeptide repeat domain"/>
    <property type="match status" value="2"/>
</dbReference>
<dbReference type="Pfam" id="PF01535">
    <property type="entry name" value="PPR"/>
    <property type="match status" value="4"/>
</dbReference>
<dbReference type="AlphaFoldDB" id="A0A2G2WDY1"/>
<comment type="caution">
    <text evidence="7">The sequence shown here is derived from an EMBL/GenBank/DDBJ whole genome shotgun (WGS) entry which is preliminary data.</text>
</comment>
<accession>A0A2G2WDY1</accession>
<dbReference type="EMBL" id="MLFT02000007">
    <property type="protein sequence ID" value="PHT43463.1"/>
    <property type="molecule type" value="Genomic_DNA"/>
</dbReference>
<dbReference type="PANTHER" id="PTHR45717:SF55">
    <property type="entry name" value="PENTATRICOPEPTIDE REPEAT-CONTAINING PROTEIN, MITOCHONDRIAL"/>
    <property type="match status" value="1"/>
</dbReference>
<dbReference type="FunFam" id="1.25.40.10:FF:000394">
    <property type="entry name" value="Pentatricopeptide repeat-containing protein, mitochondrial"/>
    <property type="match status" value="1"/>
</dbReference>
<sequence>MYSRKKGFISRSSRISCTTNEVTGRYSSGHSEDNSNETSNRYLSFRGFFRTAHGSSKLFLGCQNFSSLVGTKSGIEIDSDLDDGFSELEGPTVTGGMLETNVETELVEDDVDGEDVEMPHDKLELSDSESDARKAQVPEELLKAITTAPVQSLDKVMVNWVEKGNDLTRADITIIMFYLRKRHMYWRALQFSEWLELKKQLIFTERDYASHVDLIAKVHSVQKAESYIEKLPKSFRSEAVYRSLLGHCTSKGYTKKAEEIFNKMRDLGFPVTSFACGHLLTLYKQTDKKKIADVLLLMEKENIQQTEFTYRICIDAKGQSNDIAGMEQIFETMKADGMEPKMITKSNMAKHYIFAGLVEKAENVLKQMEGEMHLACRYLLPHYAALKKADDVRRIWQLCEPNARIVECMAAIEAFGNLHKIEEAEAVFDKMSKEGKNITSKHYYPLLRIYASHNMLAKGKDLVKRMSERGCAVGPLACDGLIRLYIKAGEVEKADSILQKAAERRFVKPKVVSYLAMMEEYSKRGDVHNSEKIFYQMRQAGYVRRIRQFRLLIQAYINAKAPCYGIAERMKADDVFPNRTLANMLSKSDPFRKTEASELLLYC</sequence>
<comment type="subcellular location">
    <subcellularLocation>
        <location evidence="1">Mitochondrion</location>
    </subcellularLocation>
</comment>
<evidence type="ECO:0000313" key="7">
    <source>
        <dbReference type="EMBL" id="PHT43463.1"/>
    </source>
</evidence>
<reference evidence="8" key="2">
    <citation type="journal article" date="2017" name="J. Anim. Genet.">
        <title>Multiple reference genome sequences of hot pepper reveal the massive evolution of plant disease resistance genes by retroduplication.</title>
        <authorList>
            <person name="Kim S."/>
            <person name="Park J."/>
            <person name="Yeom S.-I."/>
            <person name="Kim Y.-M."/>
            <person name="Seo E."/>
            <person name="Kim K.-T."/>
            <person name="Kim M.-S."/>
            <person name="Lee J.M."/>
            <person name="Cheong K."/>
            <person name="Shin H.-S."/>
            <person name="Kim S.-B."/>
            <person name="Han K."/>
            <person name="Lee J."/>
            <person name="Park M."/>
            <person name="Lee H.-A."/>
            <person name="Lee H.-Y."/>
            <person name="Lee Y."/>
            <person name="Oh S."/>
            <person name="Lee J.H."/>
            <person name="Choi E."/>
            <person name="Choi E."/>
            <person name="Lee S.E."/>
            <person name="Jeon J."/>
            <person name="Kim H."/>
            <person name="Choi G."/>
            <person name="Song H."/>
            <person name="Lee J."/>
            <person name="Lee S.-C."/>
            <person name="Kwon J.-K."/>
            <person name="Lee H.-Y."/>
            <person name="Koo N."/>
            <person name="Hong Y."/>
            <person name="Kim R.W."/>
            <person name="Kang W.-H."/>
            <person name="Huh J.H."/>
            <person name="Kang B.-C."/>
            <person name="Yang T.-J."/>
            <person name="Lee Y.-H."/>
            <person name="Bennetzen J.L."/>
            <person name="Choi D."/>
        </authorList>
    </citation>
    <scope>NUCLEOTIDE SEQUENCE [LARGE SCALE GENOMIC DNA]</scope>
    <source>
        <strain evidence="8">cv. PBC81</strain>
    </source>
</reference>
<feature type="repeat" description="PPR" evidence="6">
    <location>
        <begin position="237"/>
        <end position="271"/>
    </location>
</feature>
<keyword evidence="8" id="KW-1185">Reference proteome</keyword>
<dbReference type="PANTHER" id="PTHR45717">
    <property type="entry name" value="OS12G0527900 PROTEIN"/>
    <property type="match status" value="1"/>
</dbReference>
<dbReference type="GO" id="GO:0005739">
    <property type="term" value="C:mitochondrion"/>
    <property type="evidence" value="ECO:0007669"/>
    <property type="project" value="UniProtKB-SubCell"/>
</dbReference>
<reference evidence="7 8" key="1">
    <citation type="journal article" date="2017" name="Genome Biol.">
        <title>New reference genome sequences of hot pepper reveal the massive evolution of plant disease-resistance genes by retroduplication.</title>
        <authorList>
            <person name="Kim S."/>
            <person name="Park J."/>
            <person name="Yeom S.I."/>
            <person name="Kim Y.M."/>
            <person name="Seo E."/>
            <person name="Kim K.T."/>
            <person name="Kim M.S."/>
            <person name="Lee J.M."/>
            <person name="Cheong K."/>
            <person name="Shin H.S."/>
            <person name="Kim S.B."/>
            <person name="Han K."/>
            <person name="Lee J."/>
            <person name="Park M."/>
            <person name="Lee H.A."/>
            <person name="Lee H.Y."/>
            <person name="Lee Y."/>
            <person name="Oh S."/>
            <person name="Lee J.H."/>
            <person name="Choi E."/>
            <person name="Choi E."/>
            <person name="Lee S.E."/>
            <person name="Jeon J."/>
            <person name="Kim H."/>
            <person name="Choi G."/>
            <person name="Song H."/>
            <person name="Lee J."/>
            <person name="Lee S.C."/>
            <person name="Kwon J.K."/>
            <person name="Lee H.Y."/>
            <person name="Koo N."/>
            <person name="Hong Y."/>
            <person name="Kim R.W."/>
            <person name="Kang W.H."/>
            <person name="Huh J.H."/>
            <person name="Kang B.C."/>
            <person name="Yang T.J."/>
            <person name="Lee Y.H."/>
            <person name="Bennetzen J.L."/>
            <person name="Choi D."/>
        </authorList>
    </citation>
    <scope>NUCLEOTIDE SEQUENCE [LARGE SCALE GENOMIC DNA]</scope>
    <source>
        <strain evidence="8">cv. PBC81</strain>
    </source>
</reference>
<organism evidence="7 8">
    <name type="scientific">Capsicum baccatum</name>
    <name type="common">Peruvian pepper</name>
    <dbReference type="NCBI Taxonomy" id="33114"/>
    <lineage>
        <taxon>Eukaryota</taxon>
        <taxon>Viridiplantae</taxon>
        <taxon>Streptophyta</taxon>
        <taxon>Embryophyta</taxon>
        <taxon>Tracheophyta</taxon>
        <taxon>Spermatophyta</taxon>
        <taxon>Magnoliopsida</taxon>
        <taxon>eudicotyledons</taxon>
        <taxon>Gunneridae</taxon>
        <taxon>Pentapetalae</taxon>
        <taxon>asterids</taxon>
        <taxon>lamiids</taxon>
        <taxon>Solanales</taxon>
        <taxon>Solanaceae</taxon>
        <taxon>Solanoideae</taxon>
        <taxon>Capsiceae</taxon>
        <taxon>Capsicum</taxon>
    </lineage>
</organism>
<keyword evidence="5" id="KW-0496">Mitochondrion</keyword>
<evidence type="ECO:0000256" key="5">
    <source>
        <dbReference type="ARBA" id="ARBA00023128"/>
    </source>
</evidence>
<dbReference type="Proteomes" id="UP000224567">
    <property type="component" value="Unassembled WGS sequence"/>
</dbReference>
<proteinExistence type="inferred from homology"/>
<keyword evidence="4" id="KW-0809">Transit peptide</keyword>
<gene>
    <name evidence="7" type="ORF">CQW23_17488</name>
</gene>
<protein>
    <submittedName>
        <fullName evidence="7">Pentatricopeptide repeat-containing protein, mitochondrial</fullName>
    </submittedName>
</protein>
<dbReference type="Pfam" id="PF13812">
    <property type="entry name" value="PPR_3"/>
    <property type="match status" value="1"/>
</dbReference>
<evidence type="ECO:0000256" key="2">
    <source>
        <dbReference type="ARBA" id="ARBA00007626"/>
    </source>
</evidence>
<evidence type="ECO:0000313" key="8">
    <source>
        <dbReference type="Proteomes" id="UP000224567"/>
    </source>
</evidence>
<dbReference type="GO" id="GO:0003729">
    <property type="term" value="F:mRNA binding"/>
    <property type="evidence" value="ECO:0007669"/>
    <property type="project" value="UniProtKB-ARBA"/>
</dbReference>
<feature type="repeat" description="PPR" evidence="6">
    <location>
        <begin position="306"/>
        <end position="340"/>
    </location>
</feature>
<dbReference type="SUPFAM" id="SSF81901">
    <property type="entry name" value="HCP-like"/>
    <property type="match status" value="1"/>
</dbReference>
<dbReference type="InterPro" id="IPR011990">
    <property type="entry name" value="TPR-like_helical_dom_sf"/>
</dbReference>
<dbReference type="NCBIfam" id="TIGR00756">
    <property type="entry name" value="PPR"/>
    <property type="match status" value="1"/>
</dbReference>
<name>A0A2G2WDY1_CAPBA</name>
<evidence type="ECO:0000256" key="6">
    <source>
        <dbReference type="PROSITE-ProRule" id="PRU00708"/>
    </source>
</evidence>
<dbReference type="OrthoDB" id="739241at2759"/>